<keyword evidence="2" id="KW-1133">Transmembrane helix</keyword>
<comment type="caution">
    <text evidence="4">The sequence shown here is derived from an EMBL/GenBank/DDBJ whole genome shotgun (WGS) entry which is preliminary data.</text>
</comment>
<feature type="compositionally biased region" description="Polar residues" evidence="1">
    <location>
        <begin position="241"/>
        <end position="255"/>
    </location>
</feature>
<evidence type="ECO:0000256" key="3">
    <source>
        <dbReference type="SAM" id="SignalP"/>
    </source>
</evidence>
<feature type="region of interest" description="Disordered" evidence="1">
    <location>
        <begin position="188"/>
        <end position="255"/>
    </location>
</feature>
<organism evidence="4 5">
    <name type="scientific">Echria macrotheca</name>
    <dbReference type="NCBI Taxonomy" id="438768"/>
    <lineage>
        <taxon>Eukaryota</taxon>
        <taxon>Fungi</taxon>
        <taxon>Dikarya</taxon>
        <taxon>Ascomycota</taxon>
        <taxon>Pezizomycotina</taxon>
        <taxon>Sordariomycetes</taxon>
        <taxon>Sordariomycetidae</taxon>
        <taxon>Sordariales</taxon>
        <taxon>Schizotheciaceae</taxon>
        <taxon>Echria</taxon>
    </lineage>
</organism>
<feature type="chain" id="PRO_5042493576" evidence="3">
    <location>
        <begin position="35"/>
        <end position="330"/>
    </location>
</feature>
<proteinExistence type="predicted"/>
<feature type="transmembrane region" description="Helical" evidence="2">
    <location>
        <begin position="260"/>
        <end position="285"/>
    </location>
</feature>
<accession>A0AAJ0F844</accession>
<keyword evidence="5" id="KW-1185">Reference proteome</keyword>
<dbReference type="EMBL" id="MU839836">
    <property type="protein sequence ID" value="KAK1754003.1"/>
    <property type="molecule type" value="Genomic_DNA"/>
</dbReference>
<sequence>MTKMGNTARPAAQPGLIGLSCLFLLTTLFGFVFGDCWFEGGGIDSGKLPCYDAKRNTSPGLCCRHGDACFTDTLCGYEESGTWQYYKGSCNSRNWDKLGCPVLVCNDVEWEVLNTTVTVGRCPAPDDNRFYCDAGRDLLYCDNQPYTFTLKSDLDVYDWVGITSGSSVSTDETSTSTSTVTTTIRSGTITLTTDDMPTAASSSQSRDGALPPHATNTDSADANTPTQDAAGITTAPDAGQPSASDPSTTDSANSQNDGSVIPIAVGATFGSLIAVSGSLLAFFYLRKRRRETPVRAETPPAYYEPEMGCRVRGQPLSAGFWRWNGRGSDD</sequence>
<dbReference type="AlphaFoldDB" id="A0AAJ0F844"/>
<evidence type="ECO:0000313" key="5">
    <source>
        <dbReference type="Proteomes" id="UP001239445"/>
    </source>
</evidence>
<keyword evidence="3" id="KW-0732">Signal</keyword>
<evidence type="ECO:0000256" key="2">
    <source>
        <dbReference type="SAM" id="Phobius"/>
    </source>
</evidence>
<dbReference type="PROSITE" id="PS51257">
    <property type="entry name" value="PROKAR_LIPOPROTEIN"/>
    <property type="match status" value="1"/>
</dbReference>
<name>A0AAJ0F844_9PEZI</name>
<feature type="compositionally biased region" description="Polar residues" evidence="1">
    <location>
        <begin position="214"/>
        <end position="227"/>
    </location>
</feature>
<evidence type="ECO:0000256" key="1">
    <source>
        <dbReference type="SAM" id="MobiDB-lite"/>
    </source>
</evidence>
<dbReference type="Proteomes" id="UP001239445">
    <property type="component" value="Unassembled WGS sequence"/>
</dbReference>
<keyword evidence="2" id="KW-0472">Membrane</keyword>
<gene>
    <name evidence="4" type="ORF">QBC47DRAFT_385386</name>
</gene>
<feature type="signal peptide" evidence="3">
    <location>
        <begin position="1"/>
        <end position="34"/>
    </location>
</feature>
<reference evidence="4" key="1">
    <citation type="submission" date="2023-06" db="EMBL/GenBank/DDBJ databases">
        <title>Genome-scale phylogeny and comparative genomics of the fungal order Sordariales.</title>
        <authorList>
            <consortium name="Lawrence Berkeley National Laboratory"/>
            <person name="Hensen N."/>
            <person name="Bonometti L."/>
            <person name="Westerberg I."/>
            <person name="Brannstrom I.O."/>
            <person name="Guillou S."/>
            <person name="Cros-Aarteil S."/>
            <person name="Calhoun S."/>
            <person name="Haridas S."/>
            <person name="Kuo A."/>
            <person name="Mondo S."/>
            <person name="Pangilinan J."/>
            <person name="Riley R."/>
            <person name="Labutti K."/>
            <person name="Andreopoulos B."/>
            <person name="Lipzen A."/>
            <person name="Chen C."/>
            <person name="Yanf M."/>
            <person name="Daum C."/>
            <person name="Ng V."/>
            <person name="Clum A."/>
            <person name="Steindorff A."/>
            <person name="Ohm R."/>
            <person name="Martin F."/>
            <person name="Silar P."/>
            <person name="Natvig D."/>
            <person name="Lalanne C."/>
            <person name="Gautier V."/>
            <person name="Ament-Velasquez S.L."/>
            <person name="Kruys A."/>
            <person name="Hutchinson M.I."/>
            <person name="Powell A.J."/>
            <person name="Barry K."/>
            <person name="Miller A.N."/>
            <person name="Grigoriev I.V."/>
            <person name="Debuchy R."/>
            <person name="Gladieux P."/>
            <person name="Thoren M.H."/>
            <person name="Johannesson H."/>
        </authorList>
    </citation>
    <scope>NUCLEOTIDE SEQUENCE</scope>
    <source>
        <strain evidence="4">PSN4</strain>
    </source>
</reference>
<evidence type="ECO:0000313" key="4">
    <source>
        <dbReference type="EMBL" id="KAK1754003.1"/>
    </source>
</evidence>
<keyword evidence="2" id="KW-0812">Transmembrane</keyword>
<protein>
    <submittedName>
        <fullName evidence="4">Uncharacterized protein</fullName>
    </submittedName>
</protein>